<dbReference type="GO" id="GO:0015936">
    <property type="term" value="P:coenzyme A metabolic process"/>
    <property type="evidence" value="ECO:0007669"/>
    <property type="project" value="InterPro"/>
</dbReference>
<dbReference type="InterPro" id="IPR053958">
    <property type="entry name" value="HMGCR/SNAP/NPC1-like_SSD"/>
</dbReference>
<evidence type="ECO:0000256" key="1">
    <source>
        <dbReference type="ARBA" id="ARBA00004477"/>
    </source>
</evidence>
<protein>
    <recommendedName>
        <fullName evidence="9">3-hydroxy-3-methylglutaryl coenzyme A reductase</fullName>
        <shortName evidence="9">HMG-CoA reductase</shortName>
        <ecNumber evidence="9">1.1.1.34</ecNumber>
    </recommendedName>
</protein>
<comment type="similarity">
    <text evidence="2 9">Belongs to the HMG-CoA reductase family.</text>
</comment>
<comment type="caution">
    <text evidence="12">The sequence shown here is derived from an EMBL/GenBank/DDBJ whole genome shotgun (WGS) entry which is preliminary data.</text>
</comment>
<dbReference type="CDD" id="cd00643">
    <property type="entry name" value="HMG-CoA_reductase_classI"/>
    <property type="match status" value="1"/>
</dbReference>
<dbReference type="GO" id="GO:0006696">
    <property type="term" value="P:ergosterol biosynthetic process"/>
    <property type="evidence" value="ECO:0007669"/>
    <property type="project" value="TreeGrafter"/>
</dbReference>
<dbReference type="InterPro" id="IPR004554">
    <property type="entry name" value="HMG_CoA_Rdtase_eu_arc"/>
</dbReference>
<dbReference type="OrthoDB" id="310654at2759"/>
<feature type="transmembrane region" description="Helical" evidence="9">
    <location>
        <begin position="230"/>
        <end position="249"/>
    </location>
</feature>
<keyword evidence="8 9" id="KW-0472">Membrane</keyword>
<dbReference type="PROSITE" id="PS50065">
    <property type="entry name" value="HMG_COA_REDUCTASE_4"/>
    <property type="match status" value="1"/>
</dbReference>
<dbReference type="InterPro" id="IPR009023">
    <property type="entry name" value="HMG_CoA_Rdtase_NAD(P)-bd_sf"/>
</dbReference>
<dbReference type="Pfam" id="PF12349">
    <property type="entry name" value="Sterol-sensing"/>
    <property type="match status" value="1"/>
</dbReference>
<feature type="transmembrane region" description="Helical" evidence="9">
    <location>
        <begin position="258"/>
        <end position="282"/>
    </location>
</feature>
<keyword evidence="4 9" id="KW-0256">Endoplasmic reticulum</keyword>
<dbReference type="Gene3D" id="1.10.3270.10">
    <property type="entry name" value="HMGR, N-terminal domain"/>
    <property type="match status" value="1"/>
</dbReference>
<evidence type="ECO:0000313" key="13">
    <source>
        <dbReference type="Proteomes" id="UP000310158"/>
    </source>
</evidence>
<dbReference type="InterPro" id="IPR023282">
    <property type="entry name" value="HMG_CoA_Rdtase_N"/>
</dbReference>
<feature type="domain" description="SSD" evidence="11">
    <location>
        <begin position="229"/>
        <end position="402"/>
    </location>
</feature>
<evidence type="ECO:0000256" key="7">
    <source>
        <dbReference type="ARBA" id="ARBA00023002"/>
    </source>
</evidence>
<dbReference type="PROSITE" id="PS00066">
    <property type="entry name" value="HMG_COA_REDUCTASE_1"/>
    <property type="match status" value="1"/>
</dbReference>
<dbReference type="AlphaFoldDB" id="A0A4S4LY11"/>
<dbReference type="PANTHER" id="PTHR10572">
    <property type="entry name" value="3-HYDROXY-3-METHYLGLUTARYL-COENZYME A REDUCTASE"/>
    <property type="match status" value="1"/>
</dbReference>
<evidence type="ECO:0000259" key="11">
    <source>
        <dbReference type="PROSITE" id="PS50156"/>
    </source>
</evidence>
<evidence type="ECO:0000256" key="10">
    <source>
        <dbReference type="SAM" id="MobiDB-lite"/>
    </source>
</evidence>
<feature type="transmembrane region" description="Helical" evidence="9">
    <location>
        <begin position="379"/>
        <end position="404"/>
    </location>
</feature>
<keyword evidence="7 9" id="KW-0560">Oxidoreductase</keyword>
<dbReference type="FunFam" id="3.30.70.420:FF:000001">
    <property type="entry name" value="3-hydroxy-3-methylglutaryl coenzyme A reductase"/>
    <property type="match status" value="1"/>
</dbReference>
<dbReference type="FunFam" id="1.10.3270.10:FF:000001">
    <property type="entry name" value="3-hydroxy-3-methylglutaryl coenzyme A reductase"/>
    <property type="match status" value="1"/>
</dbReference>
<keyword evidence="3 9" id="KW-0812">Transmembrane</keyword>
<evidence type="ECO:0000256" key="4">
    <source>
        <dbReference type="ARBA" id="ARBA00022824"/>
    </source>
</evidence>
<evidence type="ECO:0000256" key="8">
    <source>
        <dbReference type="ARBA" id="ARBA00023136"/>
    </source>
</evidence>
<keyword evidence="13" id="KW-1185">Reference proteome</keyword>
<dbReference type="FunFam" id="3.90.770.10:FF:000001">
    <property type="entry name" value="3-hydroxy-3-methylglutaryl coenzyme A reductase"/>
    <property type="match status" value="1"/>
</dbReference>
<dbReference type="InterPro" id="IPR023076">
    <property type="entry name" value="HMG_CoA_Rdtase_CS"/>
</dbReference>
<evidence type="ECO:0000256" key="5">
    <source>
        <dbReference type="ARBA" id="ARBA00022857"/>
    </source>
</evidence>
<dbReference type="Proteomes" id="UP000310158">
    <property type="component" value="Unassembled WGS sequence"/>
</dbReference>
<gene>
    <name evidence="12" type="ORF">EW146_g5199</name>
</gene>
<dbReference type="SUPFAM" id="SSF55035">
    <property type="entry name" value="NAD-binding domain of HMG-CoA reductase"/>
    <property type="match status" value="1"/>
</dbReference>
<dbReference type="GO" id="GO:0004420">
    <property type="term" value="F:hydroxymethylglutaryl-CoA reductase (NADPH) activity"/>
    <property type="evidence" value="ECO:0007669"/>
    <property type="project" value="UniProtKB-EC"/>
</dbReference>
<dbReference type="GO" id="GO:0005778">
    <property type="term" value="C:peroxisomal membrane"/>
    <property type="evidence" value="ECO:0007669"/>
    <property type="project" value="TreeGrafter"/>
</dbReference>
<comment type="pathway">
    <text evidence="9">Metabolic intermediate biosynthesis; (R)-mevalonate biosynthesis; (R)-mevalonate from acetyl-CoA: step 3/3.</text>
</comment>
<dbReference type="InterPro" id="IPR000731">
    <property type="entry name" value="SSD"/>
</dbReference>
<feature type="region of interest" description="Disordered" evidence="10">
    <location>
        <begin position="704"/>
        <end position="724"/>
    </location>
</feature>
<dbReference type="Gene3D" id="3.90.770.10">
    <property type="entry name" value="3-hydroxy-3-methylglutaryl-coenzyme A Reductase, Chain A, domain 2"/>
    <property type="match status" value="1"/>
</dbReference>
<feature type="transmembrane region" description="Helical" evidence="9">
    <location>
        <begin position="20"/>
        <end position="38"/>
    </location>
</feature>
<comment type="catalytic activity">
    <reaction evidence="9">
        <text>(R)-mevalonate + 2 NADP(+) + CoA = (3S)-3-hydroxy-3-methylglutaryl-CoA + 2 NADPH + 2 H(+)</text>
        <dbReference type="Rhea" id="RHEA:15989"/>
        <dbReference type="ChEBI" id="CHEBI:15378"/>
        <dbReference type="ChEBI" id="CHEBI:36464"/>
        <dbReference type="ChEBI" id="CHEBI:43074"/>
        <dbReference type="ChEBI" id="CHEBI:57287"/>
        <dbReference type="ChEBI" id="CHEBI:57783"/>
        <dbReference type="ChEBI" id="CHEBI:58349"/>
        <dbReference type="EC" id="1.1.1.34"/>
    </reaction>
</comment>
<evidence type="ECO:0000256" key="9">
    <source>
        <dbReference type="RuleBase" id="RU361219"/>
    </source>
</evidence>
<dbReference type="NCBIfam" id="TIGR00533">
    <property type="entry name" value="HMG_CoA_R_NADP"/>
    <property type="match status" value="1"/>
</dbReference>
<evidence type="ECO:0000256" key="2">
    <source>
        <dbReference type="ARBA" id="ARBA00007661"/>
    </source>
</evidence>
<dbReference type="PROSITE" id="PS50156">
    <property type="entry name" value="SSD"/>
    <property type="match status" value="1"/>
</dbReference>
<keyword evidence="6 9" id="KW-1133">Transmembrane helix</keyword>
<dbReference type="PROSITE" id="PS01192">
    <property type="entry name" value="HMG_COA_REDUCTASE_3"/>
    <property type="match status" value="1"/>
</dbReference>
<dbReference type="InterPro" id="IPR002202">
    <property type="entry name" value="HMG_CoA_Rdtase"/>
</dbReference>
<evidence type="ECO:0000256" key="6">
    <source>
        <dbReference type="ARBA" id="ARBA00022989"/>
    </source>
</evidence>
<dbReference type="PROSITE" id="PS00318">
    <property type="entry name" value="HMG_COA_REDUCTASE_2"/>
    <property type="match status" value="1"/>
</dbReference>
<feature type="transmembrane region" description="Helical" evidence="9">
    <location>
        <begin position="482"/>
        <end position="503"/>
    </location>
</feature>
<dbReference type="Pfam" id="PF00368">
    <property type="entry name" value="HMG-CoA_red"/>
    <property type="match status" value="1"/>
</dbReference>
<comment type="subcellular location">
    <subcellularLocation>
        <location evidence="1 9">Endoplasmic reticulum membrane</location>
        <topology evidence="1 9">Multi-pass membrane protein</topology>
    </subcellularLocation>
</comment>
<dbReference type="InterPro" id="IPR023074">
    <property type="entry name" value="HMG_CoA_Rdtase_cat_sf"/>
</dbReference>
<dbReference type="UniPathway" id="UPA00058">
    <property type="reaction ID" value="UER00103"/>
</dbReference>
<dbReference type="PANTHER" id="PTHR10572:SF24">
    <property type="entry name" value="3-HYDROXY-3-METHYLGLUTARYL-COENZYME A REDUCTASE"/>
    <property type="match status" value="1"/>
</dbReference>
<dbReference type="InterPro" id="IPR009029">
    <property type="entry name" value="HMG_CoA_Rdtase_sub-bd_dom_sf"/>
</dbReference>
<dbReference type="SUPFAM" id="SSF56542">
    <property type="entry name" value="Substrate-binding domain of HMG-CoA reductase"/>
    <property type="match status" value="1"/>
</dbReference>
<dbReference type="EMBL" id="SGPL01000220">
    <property type="protein sequence ID" value="THH15250.1"/>
    <property type="molecule type" value="Genomic_DNA"/>
</dbReference>
<dbReference type="EC" id="1.1.1.34" evidence="9"/>
<dbReference type="GO" id="GO:0005789">
    <property type="term" value="C:endoplasmic reticulum membrane"/>
    <property type="evidence" value="ECO:0007669"/>
    <property type="project" value="UniProtKB-SubCell"/>
</dbReference>
<evidence type="ECO:0000313" key="12">
    <source>
        <dbReference type="EMBL" id="THH15250.1"/>
    </source>
</evidence>
<proteinExistence type="inferred from homology"/>
<accession>A0A4S4LY11</accession>
<dbReference type="PRINTS" id="PR00071">
    <property type="entry name" value="HMGCOARDTASE"/>
</dbReference>
<organism evidence="12 13">
    <name type="scientific">Bondarzewia mesenterica</name>
    <dbReference type="NCBI Taxonomy" id="1095465"/>
    <lineage>
        <taxon>Eukaryota</taxon>
        <taxon>Fungi</taxon>
        <taxon>Dikarya</taxon>
        <taxon>Basidiomycota</taxon>
        <taxon>Agaricomycotina</taxon>
        <taxon>Agaricomycetes</taxon>
        <taxon>Russulales</taxon>
        <taxon>Bondarzewiaceae</taxon>
        <taxon>Bondarzewia</taxon>
    </lineage>
</organism>
<reference evidence="12 13" key="1">
    <citation type="submission" date="2019-02" db="EMBL/GenBank/DDBJ databases">
        <title>Genome sequencing of the rare red list fungi Bondarzewia mesenterica.</title>
        <authorList>
            <person name="Buettner E."/>
            <person name="Kellner H."/>
        </authorList>
    </citation>
    <scope>NUCLEOTIDE SEQUENCE [LARGE SCALE GENOMIC DNA]</scope>
    <source>
        <strain evidence="12 13">DSM 108281</strain>
    </source>
</reference>
<sequence>MRALIRPISIHATSQPIETIVFFFIAATFAYFNVLSAIKHSSFLSPASTSTLRPAHALLSDGEWVAVNENTWYDARSSPSALELQQIVFSPDAKVPKKSLPHIQNSMDNVTEYLTHRFVSSSGKTYSDLCHPLAGDGTSTPCFVSTVFDSSASEVLTLSFTPGGREDFFSAFKKQATFASEELGNVKYVVENRETERIGEMKSGKWVAYAARAMVMRFWDLTKKADSLDILLVLAGYVLMHTTFIRLFLSSRSLGSNFWLMTAILSSSILSFIVALPIAGYLDIPLEPVSLTEALPFLVCTVGFDKPLRLARAVFSHPHMFTPAVQEGRYRGQMKPAPELIMEALDKVANPILRDYALEIAVLLIGAYSKVGGLKEFCALAALLLTIDCAAMATFYCAVLSVMIEVRRIKMFRTLSRSGTTTKTALVNGAAGGQLQMPKLNFRQRTSAAVLGVKGSFLRQTHGVDGKGKDTKEESPVARLKLLLIVSFLTLHILNLCATLTPVSSIYQSPILSSELVPTARKVDLTTPSISTVLASLAASVDASETELFVKVAPPVHVRVVPVVSTKDAKGSEEHLFDDFMSSWTSLVGDPVLSKWIVLVLGVSVALNGYLLKGIATGTGSTRTAHPPQNVRFTAEEPAKPVKVSRAPSHIDLPEPRVEQFIAPASVAAPLAAKPAPAPIPRVASVNGISKMLDSVDQALKAQKTRLNPSDETDEEDTSSRSVSVRSLEECIDVYENGPRPVSVSLSMLNDEEVILLSQNGKIAPYALEKVLGDLERAVSIRRALISRASKTQTLERSDVPMSHYDYSRVVGACCENVVGYIPIPLGIAGPLKVDGEVFPIPMATAEGTLVASTSRGCKALNAGGGVTTVITYDAMTRGPAIDFPSISVAAAAKAWIDSDEGGAIMKEAFESTSRFAKLQRLKCTLAGRTLYVRFATTTGDAMGMNMISKGTEKALETMAKYFPEMVVLALSGNYCTDKKPAAINWIEGRGKSVVAEAVVPGKVVKAVLKTTVEALCNLNIKKNLIGSAMAGSIGGFNAHAANILTAIYLATGQDPAQNVESSNCMTLMEPTNDGQDLLVTVTMPSIEVGTVGGGTVLGPQQAVLEMLGIKGAHPTHPGQNAQQLARIVAASVMAGELSLMSALAAGHLVRAHLAHNRSQVNTPSVSTPATPGPVTPPNGIFWAPHITSGISANVSARVTPSVGTASATGYNLEAKE</sequence>
<evidence type="ECO:0000256" key="3">
    <source>
        <dbReference type="ARBA" id="ARBA00022692"/>
    </source>
</evidence>
<keyword evidence="5 9" id="KW-0521">NADP</keyword>
<name>A0A4S4LY11_9AGAM</name>
<dbReference type="Gene3D" id="3.30.70.420">
    <property type="entry name" value="Hydroxymethylglutaryl-CoA reductase, class I/II, NAD/NADP-binding domain"/>
    <property type="match status" value="1"/>
</dbReference>
<dbReference type="GO" id="GO:0008299">
    <property type="term" value="P:isoprenoid biosynthetic process"/>
    <property type="evidence" value="ECO:0007669"/>
    <property type="project" value="InterPro"/>
</dbReference>